<reference evidence="1 2" key="1">
    <citation type="journal article" date="2024" name="Ann. Entomol. Soc. Am.">
        <title>Genomic analyses of the southern and eastern yellowjacket wasps (Hymenoptera: Vespidae) reveal evolutionary signatures of social life.</title>
        <authorList>
            <person name="Catto M.A."/>
            <person name="Caine P.B."/>
            <person name="Orr S.E."/>
            <person name="Hunt B.G."/>
            <person name="Goodisman M.A.D."/>
        </authorList>
    </citation>
    <scope>NUCLEOTIDE SEQUENCE [LARGE SCALE GENOMIC DNA]</scope>
    <source>
        <strain evidence="1">232</strain>
        <tissue evidence="1">Head and thorax</tissue>
    </source>
</reference>
<gene>
    <name evidence="1" type="ORF">V1477_012970</name>
</gene>
<evidence type="ECO:0000313" key="1">
    <source>
        <dbReference type="EMBL" id="KAL2736461.1"/>
    </source>
</evidence>
<sequence length="249" mass="29497">MVVMLKIKKYSILLANIRMTKYEYVVNMLVYKPTFKENVIIDFFCAFAFRSPVGSWSGSNPFTSPSMSIIAASFMIVTFHHLKNERVLKDKIEEQRRYIGKLYIGFILSISSYLKVLRSFNFEWSLHRLIHTYRRNRGTDLMNVVTQVFALVDALVSRLPFRLSNEKNIVEETIDLFFFHVYTYMYTCAYVHVLFNFDNIDRHVNRLILVPAFIVHPLTYLHELNPVRIIFPKEKVFLDLKRLPTCSFH</sequence>
<keyword evidence="2" id="KW-1185">Reference proteome</keyword>
<dbReference type="EMBL" id="JAYRBN010000066">
    <property type="protein sequence ID" value="KAL2736461.1"/>
    <property type="molecule type" value="Genomic_DNA"/>
</dbReference>
<accession>A0ABD2BUL8</accession>
<organism evidence="1 2">
    <name type="scientific">Vespula maculifrons</name>
    <name type="common">Eastern yellow jacket</name>
    <name type="synonym">Wasp</name>
    <dbReference type="NCBI Taxonomy" id="7453"/>
    <lineage>
        <taxon>Eukaryota</taxon>
        <taxon>Metazoa</taxon>
        <taxon>Ecdysozoa</taxon>
        <taxon>Arthropoda</taxon>
        <taxon>Hexapoda</taxon>
        <taxon>Insecta</taxon>
        <taxon>Pterygota</taxon>
        <taxon>Neoptera</taxon>
        <taxon>Endopterygota</taxon>
        <taxon>Hymenoptera</taxon>
        <taxon>Apocrita</taxon>
        <taxon>Aculeata</taxon>
        <taxon>Vespoidea</taxon>
        <taxon>Vespidae</taxon>
        <taxon>Vespinae</taxon>
        <taxon>Vespula</taxon>
    </lineage>
</organism>
<protein>
    <submittedName>
        <fullName evidence="1">Superoxide dismutase Cu-Zn-like isoform X1</fullName>
    </submittedName>
</protein>
<dbReference type="Proteomes" id="UP001607303">
    <property type="component" value="Unassembled WGS sequence"/>
</dbReference>
<name>A0ABD2BUL8_VESMC</name>
<comment type="caution">
    <text evidence="1">The sequence shown here is derived from an EMBL/GenBank/DDBJ whole genome shotgun (WGS) entry which is preliminary data.</text>
</comment>
<evidence type="ECO:0000313" key="2">
    <source>
        <dbReference type="Proteomes" id="UP001607303"/>
    </source>
</evidence>
<dbReference type="AlphaFoldDB" id="A0ABD2BUL8"/>
<proteinExistence type="predicted"/>